<dbReference type="GO" id="GO:0003682">
    <property type="term" value="F:chromatin binding"/>
    <property type="evidence" value="ECO:0007669"/>
    <property type="project" value="TreeGrafter"/>
</dbReference>
<feature type="region of interest" description="Disordered" evidence="17">
    <location>
        <begin position="239"/>
        <end position="275"/>
    </location>
</feature>
<evidence type="ECO:0000256" key="17">
    <source>
        <dbReference type="SAM" id="MobiDB-lite"/>
    </source>
</evidence>
<dbReference type="SMART" id="SM00320">
    <property type="entry name" value="WD40"/>
    <property type="match status" value="5"/>
</dbReference>
<evidence type="ECO:0000259" key="18">
    <source>
        <dbReference type="Pfam" id="PF04905"/>
    </source>
</evidence>
<feature type="region of interest" description="Disordered" evidence="17">
    <location>
        <begin position="1375"/>
        <end position="1405"/>
    </location>
</feature>
<dbReference type="SUPFAM" id="SSF50978">
    <property type="entry name" value="WD40 repeat-like"/>
    <property type="match status" value="1"/>
</dbReference>
<dbReference type="InterPro" id="IPR019775">
    <property type="entry name" value="WD40_repeat_CS"/>
</dbReference>
<feature type="region of interest" description="Disordered" evidence="17">
    <location>
        <begin position="1151"/>
        <end position="1193"/>
    </location>
</feature>
<comment type="subcellular location">
    <subcellularLocation>
        <location evidence="3">Chromosome</location>
        <location evidence="3">Centromere</location>
        <location evidence="3">Kinetochore</location>
    </subcellularLocation>
    <subcellularLocation>
        <location evidence="2">Chromosome</location>
        <location evidence="2">Telomere</location>
    </subcellularLocation>
    <subcellularLocation>
        <location evidence="1">Cytoplasm</location>
        <location evidence="1">Cytoskeleton</location>
        <location evidence="1">Microtubule organizing center</location>
        <location evidence="1">Centrosome</location>
    </subcellularLocation>
</comment>
<feature type="compositionally biased region" description="Low complexity" evidence="17">
    <location>
        <begin position="1540"/>
        <end position="1549"/>
    </location>
</feature>
<feature type="domain" description="NAB co-repressor" evidence="18">
    <location>
        <begin position="756"/>
        <end position="802"/>
    </location>
</feature>
<dbReference type="GO" id="GO:0005664">
    <property type="term" value="C:nuclear origin of replication recognition complex"/>
    <property type="evidence" value="ECO:0007669"/>
    <property type="project" value="TreeGrafter"/>
</dbReference>
<dbReference type="PROSITE" id="PS51450">
    <property type="entry name" value="LRR"/>
    <property type="match status" value="1"/>
</dbReference>
<feature type="compositionally biased region" description="Polar residues" evidence="17">
    <location>
        <begin position="125"/>
        <end position="146"/>
    </location>
</feature>
<evidence type="ECO:0000256" key="16">
    <source>
        <dbReference type="PROSITE-ProRule" id="PRU00221"/>
    </source>
</evidence>
<feature type="domain" description="NAB co-repressor" evidence="18">
    <location>
        <begin position="440"/>
        <end position="501"/>
    </location>
</feature>
<evidence type="ECO:0000256" key="14">
    <source>
        <dbReference type="ARBA" id="ARBA00023328"/>
    </source>
</evidence>
<dbReference type="InterPro" id="IPR006989">
    <property type="entry name" value="NAB_co-repressor_dom"/>
</dbReference>
<dbReference type="InterPro" id="IPR052489">
    <property type="entry name" value="LRWD1"/>
</dbReference>
<name>A0A0R3U3P6_MESCO</name>
<evidence type="ECO:0000256" key="5">
    <source>
        <dbReference type="ARBA" id="ARBA00015536"/>
    </source>
</evidence>
<dbReference type="Pfam" id="PF04905">
    <property type="entry name" value="NCD2"/>
    <property type="match status" value="2"/>
</dbReference>
<dbReference type="GO" id="GO:0006260">
    <property type="term" value="P:DNA replication"/>
    <property type="evidence" value="ECO:0007669"/>
    <property type="project" value="UniProtKB-KW"/>
</dbReference>
<dbReference type="GO" id="GO:0071169">
    <property type="term" value="P:establishment of protein localization to chromatin"/>
    <property type="evidence" value="ECO:0007669"/>
    <property type="project" value="TreeGrafter"/>
</dbReference>
<evidence type="ECO:0000256" key="1">
    <source>
        <dbReference type="ARBA" id="ARBA00004300"/>
    </source>
</evidence>
<dbReference type="PROSITE" id="PS50294">
    <property type="entry name" value="WD_REPEATS_REGION"/>
    <property type="match status" value="1"/>
</dbReference>
<dbReference type="EMBL" id="UXSR01000138">
    <property type="protein sequence ID" value="VDD75209.1"/>
    <property type="molecule type" value="Genomic_DNA"/>
</dbReference>
<dbReference type="GO" id="GO:0000781">
    <property type="term" value="C:chromosome, telomeric region"/>
    <property type="evidence" value="ECO:0007669"/>
    <property type="project" value="UniProtKB-SubCell"/>
</dbReference>
<evidence type="ECO:0000256" key="4">
    <source>
        <dbReference type="ARBA" id="ARBA00007545"/>
    </source>
</evidence>
<gene>
    <name evidence="20" type="ORF">MCOS_LOCUS1212</name>
</gene>
<dbReference type="Gene3D" id="1.20.120.2010">
    <property type="entry name" value="NAB conserved domain 2"/>
    <property type="match status" value="2"/>
</dbReference>
<proteinExistence type="inferred from homology"/>
<dbReference type="Proteomes" id="UP000267029">
    <property type="component" value="Unassembled WGS sequence"/>
</dbReference>
<dbReference type="Pfam" id="PF13855">
    <property type="entry name" value="LRR_8"/>
    <property type="match status" value="1"/>
</dbReference>
<feature type="region of interest" description="Disordered" evidence="17">
    <location>
        <begin position="1258"/>
        <end position="1312"/>
    </location>
</feature>
<dbReference type="InterPro" id="IPR001680">
    <property type="entry name" value="WD40_rpt"/>
</dbReference>
<evidence type="ECO:0000256" key="11">
    <source>
        <dbReference type="ARBA" id="ARBA00022838"/>
    </source>
</evidence>
<evidence type="ECO:0000259" key="19">
    <source>
        <dbReference type="Pfam" id="PF23215"/>
    </source>
</evidence>
<feature type="domain" description="Leucine-rich repeat and WD repeat-containing protein 1 WD" evidence="19">
    <location>
        <begin position="1599"/>
        <end position="1989"/>
    </location>
</feature>
<dbReference type="InterPro" id="IPR038398">
    <property type="entry name" value="NCD2_sf"/>
</dbReference>
<accession>A0A0R3U3P6</accession>
<evidence type="ECO:0000256" key="15">
    <source>
        <dbReference type="ARBA" id="ARBA00033046"/>
    </source>
</evidence>
<feature type="region of interest" description="Disordered" evidence="17">
    <location>
        <begin position="1118"/>
        <end position="1138"/>
    </location>
</feature>
<evidence type="ECO:0000256" key="3">
    <source>
        <dbReference type="ARBA" id="ARBA00004629"/>
    </source>
</evidence>
<keyword evidence="8" id="KW-0433">Leucine-rich repeat</keyword>
<feature type="compositionally biased region" description="Polar residues" evidence="17">
    <location>
        <begin position="102"/>
        <end position="115"/>
    </location>
</feature>
<dbReference type="Gene3D" id="3.80.10.10">
    <property type="entry name" value="Ribonuclease Inhibitor"/>
    <property type="match status" value="1"/>
</dbReference>
<dbReference type="STRING" id="53468.A0A0R3U3P6"/>
<dbReference type="InterPro" id="IPR056160">
    <property type="entry name" value="WD_LRWD1"/>
</dbReference>
<keyword evidence="13" id="KW-0779">Telomere</keyword>
<feature type="region of interest" description="Disordered" evidence="17">
    <location>
        <begin position="1508"/>
        <end position="1554"/>
    </location>
</feature>
<keyword evidence="6" id="KW-0158">Chromosome</keyword>
<evidence type="ECO:0000256" key="10">
    <source>
        <dbReference type="ARBA" id="ARBA00022737"/>
    </source>
</evidence>
<dbReference type="Pfam" id="PF23215">
    <property type="entry name" value="WD_LRWD1"/>
    <property type="match status" value="1"/>
</dbReference>
<dbReference type="PROSITE" id="PS50082">
    <property type="entry name" value="WD_REPEATS_2"/>
    <property type="match status" value="1"/>
</dbReference>
<evidence type="ECO:0000313" key="20">
    <source>
        <dbReference type="EMBL" id="VDD75209.1"/>
    </source>
</evidence>
<keyword evidence="10" id="KW-0677">Repeat</keyword>
<organism evidence="20 21">
    <name type="scientific">Mesocestoides corti</name>
    <name type="common">Flatworm</name>
    <dbReference type="NCBI Taxonomy" id="53468"/>
    <lineage>
        <taxon>Eukaryota</taxon>
        <taxon>Metazoa</taxon>
        <taxon>Spiralia</taxon>
        <taxon>Lophotrochozoa</taxon>
        <taxon>Platyhelminthes</taxon>
        <taxon>Cestoda</taxon>
        <taxon>Eucestoda</taxon>
        <taxon>Cyclophyllidea</taxon>
        <taxon>Mesocestoididae</taxon>
        <taxon>Mesocestoides</taxon>
    </lineage>
</organism>
<sequence length="1992" mass="215574">MADELASQGFEIVTDESGQELVKLLFMDENTESSGYALVSLEDAKKIMNGEATLQNFVDEEGKQVLTLVPIDQHSLATQEAPASTDVGQSDPVDQQSEDISKPTSEITATPQSKIATLADKPSDEGTTVSSSDHVSETPNSVSVNQDVEMASVAPVAASATDEGLEQFTISEQTALSDGRPVQMVSLLDSNGNIIDQKHGQIGTQVLMELHGQVFTYEIRGPTETGEPLTSTLLLSMESAEEQAAAEATATATSNSTSQAQWSVSEDGRQTDGDIPAGQQYTLTETTTVFDGKAIQTVVLEDDKGNLIDRKQGNTGDHVIIELNGQSLDYVFLGSSDTGEPVQTVLVVTQDEAAGEESEAGLTAADWCPPGLSHELYTTLRRHAEAIVNERLANRPELSISGAVSEPYQRKLGPYSAYQEMVEIAKSYVVGASQGETLERYEVLRGHAKIYRSSPQARPLTVHEMVINEVASQLCRFKPGLLFHKRELYQLAQSVAEACSQEIKVAQASYQPHQLQQQSQSLQAHQQPESAAVSGQVATNQLAILESRGLTAIQPGHVPVSTAVVMSQVGTAVNAANLVPISSEGGVVLAYTAKDAAGDGTTLIGQPARGKQPIGNSALQHYLPSMPMVKRDLTYKLSASETEALRLAAVNALTDIPTPLEVKPKSDCTNIERASWDRAMELIALRSESAIGTTDPHAVANLLVNDATRVDSVREISALYGRVSLQSVSGPSPGLGGPAYAGGAQLTPAARSPPILTPYETACNEAAAYLAAGQPALLTRRRELVELARKVVRNSGCQFTHAPSLDRGFYSVDQVMELDLSSAEQLLHDPLERLDLNDVSDLSSADGKACLITDTCASLDLSCEEHNILDDVAIYAATGTDTLKKVRILSLPDCSFTGIMPICLNQCVNLVELNLSNNNLHALPRCLHLPKLRRLNISKNPLLTRSAKEDGPPPIEQFPRLSYVELDPELKEMLKLQSLAYLCPHLVSINGEDFKVEPTEETIKAAQAAKQELAALVRSQLFYRFLSTEKAPSNFGFSYAKPKQDNPQLAQIHSKWEDDLVEFFKKSVPCRDLIRVIETLVSHAVNQSLTVDEPFKHCKAVLARRIAEEFLAPKVVDDEDEDEHAVTGVGDSSIRGDTETLETAATATVTAASTTDESPTAVASEETSNKAMDVTNDSSETEAVDGEKKDQRKAVEAEREAVAAAHNMTLLPDEPLDRLSGIIGTAMQHGKTVVYSVIRTAARQPNGDLIIPVVGGSMANGADSSKQHEDSQEMSDSENNAPPAAATAKHPTHRRTTVGGTRTVPSGGAVLGSRRPGLLVAARASGTTATKRSSAVARRHIEQEDEYPTEMSLQESMGYGDLDEQEEAVVEKPVKTPGHWQPGKRGRPPTAHSQKKALAEQEEQETAAILQNVKIPPPHAPPPATLRMSTRDSNRMKRFSAYGAIDTAAALAGQQEALMAAAFAQADDEGEGGLALEGAESALRKESVELEGVKGYVAAAEEAEGVLRSDGVEDAAPAEPTPPKRTKRATLTGKSKGATPQPVAQAPVPSTSMEPEIVQTLPPKNFEDEALIRQLIDISISADSVPPVPSLVQLGEVVDYDPLHFIRCHARDNDPLDCSTKVWRCAFEPNPLQPKSSTSVVATCGGECVCLIDCQTGKVLKRFKHVGEEFYAVAWTTVEMSTGHHTNLLAAAGKLKEIRLLHPEQLVCYAEMKGHKEEIACMVFHPNKPTILFSGDSKAYIYVWDIGVPSAPEYRTKHSLLMRLVCPRAHLNPVLNLIFMPNYDTLLAGCEDGVFAWTIQDFKKQKVSEERMPTMEIKVPTRREPCFDGLARLSENLVVVKCVEEGELYVFDFSQILLKRKLASTSRKVITADILGQLRWQTTEEIYINVTARPGLGAVICGDNEGTIWLYDLQEHVINEQTAKKFKVKPVKILEWPECSVGGNREEDPQVKESINSGFKNPVVNATDISSDGVFLVAVTDNNLVCIWNFSG</sequence>
<feature type="region of interest" description="Disordered" evidence="17">
    <location>
        <begin position="77"/>
        <end position="146"/>
    </location>
</feature>
<feature type="repeat" description="WD" evidence="16">
    <location>
        <begin position="1712"/>
        <end position="1746"/>
    </location>
</feature>
<evidence type="ECO:0000256" key="12">
    <source>
        <dbReference type="ARBA" id="ARBA00022853"/>
    </source>
</evidence>
<dbReference type="GO" id="GO:0000776">
    <property type="term" value="C:kinetochore"/>
    <property type="evidence" value="ECO:0007669"/>
    <property type="project" value="UniProtKB-KW"/>
</dbReference>
<dbReference type="Gene3D" id="2.130.10.10">
    <property type="entry name" value="YVTN repeat-like/Quinoprotein amine dehydrogenase"/>
    <property type="match status" value="1"/>
</dbReference>
<comment type="similarity">
    <text evidence="4">Belongs to the LRWD1 family.</text>
</comment>
<feature type="compositionally biased region" description="Polar residues" evidence="17">
    <location>
        <begin position="77"/>
        <end position="95"/>
    </location>
</feature>
<protein>
    <recommendedName>
        <fullName evidence="5">Leucine-rich repeat and WD repeat-containing protein 1</fullName>
    </recommendedName>
    <alternativeName>
        <fullName evidence="15">Origin recognition complex-associated protein</fullName>
    </alternativeName>
</protein>
<evidence type="ECO:0000256" key="13">
    <source>
        <dbReference type="ARBA" id="ARBA00022895"/>
    </source>
</evidence>
<reference evidence="20 21" key="1">
    <citation type="submission" date="2018-10" db="EMBL/GenBank/DDBJ databases">
        <authorList>
            <consortium name="Pathogen Informatics"/>
        </authorList>
    </citation>
    <scope>NUCLEOTIDE SEQUENCE [LARGE SCALE GENOMIC DNA]</scope>
</reference>
<keyword evidence="21" id="KW-1185">Reference proteome</keyword>
<dbReference type="InterPro" id="IPR001611">
    <property type="entry name" value="Leu-rich_rpt"/>
</dbReference>
<keyword evidence="12" id="KW-0156">Chromatin regulator</keyword>
<dbReference type="PANTHER" id="PTHR24370">
    <property type="entry name" value="OPTICIN"/>
    <property type="match status" value="1"/>
</dbReference>
<keyword evidence="11" id="KW-0995">Kinetochore</keyword>
<feature type="compositionally biased region" description="Low complexity" evidence="17">
    <location>
        <begin position="242"/>
        <end position="261"/>
    </location>
</feature>
<feature type="compositionally biased region" description="Polar residues" evidence="17">
    <location>
        <begin position="1165"/>
        <end position="1178"/>
    </location>
</feature>
<dbReference type="PROSITE" id="PS00678">
    <property type="entry name" value="WD_REPEATS_1"/>
    <property type="match status" value="1"/>
</dbReference>
<dbReference type="InterPro" id="IPR015943">
    <property type="entry name" value="WD40/YVTN_repeat-like_dom_sf"/>
</dbReference>
<dbReference type="GO" id="GO:0045892">
    <property type="term" value="P:negative regulation of DNA-templated transcription"/>
    <property type="evidence" value="ECO:0007669"/>
    <property type="project" value="InterPro"/>
</dbReference>
<keyword evidence="9" id="KW-0235">DNA replication</keyword>
<dbReference type="InterPro" id="IPR036322">
    <property type="entry name" value="WD40_repeat_dom_sf"/>
</dbReference>
<evidence type="ECO:0000256" key="9">
    <source>
        <dbReference type="ARBA" id="ARBA00022705"/>
    </source>
</evidence>
<dbReference type="GO" id="GO:0005813">
    <property type="term" value="C:centrosome"/>
    <property type="evidence" value="ECO:0007669"/>
    <property type="project" value="UniProtKB-SubCell"/>
</dbReference>
<dbReference type="PANTHER" id="PTHR24370:SF10">
    <property type="entry name" value="LEUCINE-RICH REPEAT AND WD REPEAT-CONTAINING PROTEIN 1"/>
    <property type="match status" value="1"/>
</dbReference>
<keyword evidence="14" id="KW-0137">Centromere</keyword>
<keyword evidence="7 16" id="KW-0853">WD repeat</keyword>
<dbReference type="OrthoDB" id="7318948at2759"/>
<evidence type="ECO:0000313" key="21">
    <source>
        <dbReference type="Proteomes" id="UP000267029"/>
    </source>
</evidence>
<evidence type="ECO:0000256" key="6">
    <source>
        <dbReference type="ARBA" id="ARBA00022454"/>
    </source>
</evidence>
<dbReference type="InterPro" id="IPR032675">
    <property type="entry name" value="LRR_dom_sf"/>
</dbReference>
<evidence type="ECO:0000256" key="2">
    <source>
        <dbReference type="ARBA" id="ARBA00004574"/>
    </source>
</evidence>
<dbReference type="GO" id="GO:0006325">
    <property type="term" value="P:chromatin organization"/>
    <property type="evidence" value="ECO:0007669"/>
    <property type="project" value="UniProtKB-KW"/>
</dbReference>
<dbReference type="SUPFAM" id="SSF52047">
    <property type="entry name" value="RNI-like"/>
    <property type="match status" value="1"/>
</dbReference>
<evidence type="ECO:0000256" key="7">
    <source>
        <dbReference type="ARBA" id="ARBA00022574"/>
    </source>
</evidence>
<evidence type="ECO:0000256" key="8">
    <source>
        <dbReference type="ARBA" id="ARBA00022614"/>
    </source>
</evidence>